<protein>
    <submittedName>
        <fullName evidence="1">(northern house mosquito) hypothetical protein</fullName>
    </submittedName>
</protein>
<reference evidence="1" key="1">
    <citation type="submission" date="2021-05" db="EMBL/GenBank/DDBJ databases">
        <authorList>
            <person name="Alioto T."/>
            <person name="Alioto T."/>
            <person name="Gomez Garrido J."/>
        </authorList>
    </citation>
    <scope>NUCLEOTIDE SEQUENCE</scope>
</reference>
<proteinExistence type="predicted"/>
<accession>A0A8D8DXL5</accession>
<sequence length="416" mass="47331">MFFFVCLLLNGKRWVRNIQDLVQPLCDGHFLAVTIHPGPFPHLVVAFLLEPLLVLVPPLLPLDVVLQIQIPQVASALVILVPHADVVPRGQPGRAGGHQFLGEVPGGRRRVREPNRRRRLHLFLDHHLQIPAGAVLGDAHVLHITAVHTPLGHLAEPFRQGQPSGRGEPGQRALAAGRVFRTGRRRSGPAHGLGLSLDLDARSQLLLDDLFLVLLAGGGHRRGCCRFRRGRLGRAHLRRPRIFRYDFVLRDANLYRRGLVHFGSLRSPDTLRLRWRRNRARWPVAGILIDAVNLRQRFLAARIRRRWTHRAADLTEVGRWRRRCTTDACSRQRRRTGQRAGTGMTTVAFVHRATGTGLLGAAAHGRGAVHLRWRRWWPLRASSRWRQRRHSTASAAKWRWRSHWVSPGGFATEFRR</sequence>
<name>A0A8D8DXL5_CULPI</name>
<dbReference type="AlphaFoldDB" id="A0A8D8DXL5"/>
<dbReference type="EMBL" id="HBUE01181443">
    <property type="protein sequence ID" value="CAG6520592.1"/>
    <property type="molecule type" value="Transcribed_RNA"/>
</dbReference>
<evidence type="ECO:0000313" key="1">
    <source>
        <dbReference type="EMBL" id="CAG6520592.1"/>
    </source>
</evidence>
<organism evidence="1">
    <name type="scientific">Culex pipiens</name>
    <name type="common">House mosquito</name>
    <dbReference type="NCBI Taxonomy" id="7175"/>
    <lineage>
        <taxon>Eukaryota</taxon>
        <taxon>Metazoa</taxon>
        <taxon>Ecdysozoa</taxon>
        <taxon>Arthropoda</taxon>
        <taxon>Hexapoda</taxon>
        <taxon>Insecta</taxon>
        <taxon>Pterygota</taxon>
        <taxon>Neoptera</taxon>
        <taxon>Endopterygota</taxon>
        <taxon>Diptera</taxon>
        <taxon>Nematocera</taxon>
        <taxon>Culicoidea</taxon>
        <taxon>Culicidae</taxon>
        <taxon>Culicinae</taxon>
        <taxon>Culicini</taxon>
        <taxon>Culex</taxon>
        <taxon>Culex</taxon>
    </lineage>
</organism>
<dbReference type="EMBL" id="HBUE01287049">
    <property type="protein sequence ID" value="CAG6572159.1"/>
    <property type="molecule type" value="Transcribed_RNA"/>
</dbReference>